<dbReference type="Proteomes" id="UP001153321">
    <property type="component" value="Chromosome 16"/>
</dbReference>
<evidence type="ECO:0000313" key="3">
    <source>
        <dbReference type="Proteomes" id="UP001153321"/>
    </source>
</evidence>
<name>A0A9P0I1X4_SPOLI</name>
<evidence type="ECO:0000256" key="1">
    <source>
        <dbReference type="SAM" id="SignalP"/>
    </source>
</evidence>
<gene>
    <name evidence="2" type="ORF">SPLIT_LOCUS2888</name>
</gene>
<keyword evidence="3" id="KW-1185">Reference proteome</keyword>
<reference evidence="2" key="1">
    <citation type="submission" date="2022-02" db="EMBL/GenBank/DDBJ databases">
        <authorList>
            <person name="King R."/>
        </authorList>
    </citation>
    <scope>NUCLEOTIDE SEQUENCE</scope>
</reference>
<dbReference type="AlphaFoldDB" id="A0A9P0I1X4"/>
<organism evidence="2 3">
    <name type="scientific">Spodoptera littoralis</name>
    <name type="common">Egyptian cotton leafworm</name>
    <dbReference type="NCBI Taxonomy" id="7109"/>
    <lineage>
        <taxon>Eukaryota</taxon>
        <taxon>Metazoa</taxon>
        <taxon>Ecdysozoa</taxon>
        <taxon>Arthropoda</taxon>
        <taxon>Hexapoda</taxon>
        <taxon>Insecta</taxon>
        <taxon>Pterygota</taxon>
        <taxon>Neoptera</taxon>
        <taxon>Endopterygota</taxon>
        <taxon>Lepidoptera</taxon>
        <taxon>Glossata</taxon>
        <taxon>Ditrysia</taxon>
        <taxon>Noctuoidea</taxon>
        <taxon>Noctuidae</taxon>
        <taxon>Amphipyrinae</taxon>
        <taxon>Spodoptera</taxon>
    </lineage>
</organism>
<accession>A0A9P0I1X4</accession>
<feature type="chain" id="PRO_5040130955" evidence="1">
    <location>
        <begin position="24"/>
        <end position="218"/>
    </location>
</feature>
<keyword evidence="1" id="KW-0732">Signal</keyword>
<evidence type="ECO:0000313" key="2">
    <source>
        <dbReference type="EMBL" id="CAH1637530.1"/>
    </source>
</evidence>
<dbReference type="EMBL" id="LR824547">
    <property type="protein sequence ID" value="CAH1637530.1"/>
    <property type="molecule type" value="Genomic_DNA"/>
</dbReference>
<sequence>MLPKMYIVSIMLLILLDIMPLSARIGRHKTKNVHKSKAKKPNICVGSTWKSIGKYRFWQRVACAQRRAGSNTTADVGTTTDIMDLLPSQEAGPPRNASYDPNYGHEPYWADGGWVFDKFVLNKTGPKYICGVRCSLIFIQYGKLCARNDRGDIKNFESFCAMKSFDCSNKDKWTPMYRGDCFRDLEPHYTRDILNRAQKAIEDVTKRHKNLEPYVGIA</sequence>
<proteinExistence type="predicted"/>
<feature type="signal peptide" evidence="1">
    <location>
        <begin position="1"/>
        <end position="23"/>
    </location>
</feature>
<protein>
    <submittedName>
        <fullName evidence="2">Uncharacterized protein</fullName>
    </submittedName>
</protein>